<dbReference type="Proteomes" id="UP001428341">
    <property type="component" value="Unassembled WGS sequence"/>
</dbReference>
<feature type="transmembrane region" description="Helical" evidence="1">
    <location>
        <begin position="118"/>
        <end position="138"/>
    </location>
</feature>
<reference evidence="2 3" key="1">
    <citation type="submission" date="2024-05" db="EMBL/GenBank/DDBJ databases">
        <title>Haplotype-resolved chromosome-level genome assembly of Huyou (Citrus changshanensis).</title>
        <authorList>
            <person name="Miao C."/>
            <person name="Chen W."/>
            <person name="Wu Y."/>
            <person name="Wang L."/>
            <person name="Zhao S."/>
            <person name="Grierson D."/>
            <person name="Xu C."/>
            <person name="Chen K."/>
        </authorList>
    </citation>
    <scope>NUCLEOTIDE SEQUENCE [LARGE SCALE GENOMIC DNA]</scope>
    <source>
        <strain evidence="2">01-14</strain>
        <tissue evidence="2">Leaf</tissue>
    </source>
</reference>
<sequence length="162" mass="19035">MFIPNGFSECDVYLLFYLNLITFEIIHFSLGGSGFDPPRWFDEESPPENMVESEFSFVFIAKKRKNNFSYGTALAMELVYQRLNNLDKYLSTKYSRELVEKRELPEVLLTFMPKLSFFPLYLLYIHWKWIIGVWLGNWPALDVIRFSSVVEEAVVSWVSAGF</sequence>
<evidence type="ECO:0000313" key="3">
    <source>
        <dbReference type="Proteomes" id="UP001428341"/>
    </source>
</evidence>
<keyword evidence="1" id="KW-1133">Transmembrane helix</keyword>
<keyword evidence="1" id="KW-0812">Transmembrane</keyword>
<comment type="caution">
    <text evidence="2">The sequence shown here is derived from an EMBL/GenBank/DDBJ whole genome shotgun (WGS) entry which is preliminary data.</text>
</comment>
<accession>A0AAP0QFZ0</accession>
<evidence type="ECO:0000313" key="2">
    <source>
        <dbReference type="EMBL" id="KAK9193302.1"/>
    </source>
</evidence>
<name>A0AAP0QFZ0_9ROSI</name>
<organism evidence="2 3">
    <name type="scientific">Citrus x changshan-huyou</name>
    <dbReference type="NCBI Taxonomy" id="2935761"/>
    <lineage>
        <taxon>Eukaryota</taxon>
        <taxon>Viridiplantae</taxon>
        <taxon>Streptophyta</taxon>
        <taxon>Embryophyta</taxon>
        <taxon>Tracheophyta</taxon>
        <taxon>Spermatophyta</taxon>
        <taxon>Magnoliopsida</taxon>
        <taxon>eudicotyledons</taxon>
        <taxon>Gunneridae</taxon>
        <taxon>Pentapetalae</taxon>
        <taxon>rosids</taxon>
        <taxon>malvids</taxon>
        <taxon>Sapindales</taxon>
        <taxon>Rutaceae</taxon>
        <taxon>Aurantioideae</taxon>
        <taxon>Citrus</taxon>
    </lineage>
</organism>
<protein>
    <submittedName>
        <fullName evidence="2">Uncharacterized protein</fullName>
    </submittedName>
</protein>
<keyword evidence="3" id="KW-1185">Reference proteome</keyword>
<evidence type="ECO:0000256" key="1">
    <source>
        <dbReference type="SAM" id="Phobius"/>
    </source>
</evidence>
<proteinExistence type="predicted"/>
<feature type="transmembrane region" description="Helical" evidence="1">
    <location>
        <begin position="12"/>
        <end position="30"/>
    </location>
</feature>
<gene>
    <name evidence="2" type="ORF">WN944_003999</name>
</gene>
<dbReference type="AlphaFoldDB" id="A0AAP0QFZ0"/>
<dbReference type="EMBL" id="JBCGBO010000006">
    <property type="protein sequence ID" value="KAK9193302.1"/>
    <property type="molecule type" value="Genomic_DNA"/>
</dbReference>
<keyword evidence="1" id="KW-0472">Membrane</keyword>